<protein>
    <recommendedName>
        <fullName evidence="10">Transmembrane 9 superfamily member</fullName>
    </recommendedName>
</protein>
<evidence type="ECO:0000256" key="9">
    <source>
        <dbReference type="ARBA" id="ARBA00023136"/>
    </source>
</evidence>
<dbReference type="GO" id="GO:0000139">
    <property type="term" value="C:Golgi membrane"/>
    <property type="evidence" value="ECO:0007669"/>
    <property type="project" value="UniProtKB-SubCell"/>
</dbReference>
<comment type="caution">
    <text evidence="11">The sequence shown here is derived from an EMBL/GenBank/DDBJ whole genome shotgun (WGS) entry which is preliminary data.</text>
</comment>
<evidence type="ECO:0000313" key="11">
    <source>
        <dbReference type="EMBL" id="KAH9323305.1"/>
    </source>
</evidence>
<evidence type="ECO:0000256" key="8">
    <source>
        <dbReference type="ARBA" id="ARBA00023034"/>
    </source>
</evidence>
<dbReference type="GO" id="GO:0072657">
    <property type="term" value="P:protein localization to membrane"/>
    <property type="evidence" value="ECO:0007669"/>
    <property type="project" value="TreeGrafter"/>
</dbReference>
<accession>A0AA38GJY2</accession>
<evidence type="ECO:0000256" key="7">
    <source>
        <dbReference type="ARBA" id="ARBA00022989"/>
    </source>
</evidence>
<evidence type="ECO:0000256" key="3">
    <source>
        <dbReference type="ARBA" id="ARBA00005227"/>
    </source>
</evidence>
<keyword evidence="5" id="KW-0732">Signal</keyword>
<dbReference type="Pfam" id="PF02990">
    <property type="entry name" value="EMP70"/>
    <property type="match status" value="1"/>
</dbReference>
<organism evidence="11 12">
    <name type="scientific">Taxus chinensis</name>
    <name type="common">Chinese yew</name>
    <name type="synonym">Taxus wallichiana var. chinensis</name>
    <dbReference type="NCBI Taxonomy" id="29808"/>
    <lineage>
        <taxon>Eukaryota</taxon>
        <taxon>Viridiplantae</taxon>
        <taxon>Streptophyta</taxon>
        <taxon>Embryophyta</taxon>
        <taxon>Tracheophyta</taxon>
        <taxon>Spermatophyta</taxon>
        <taxon>Pinopsida</taxon>
        <taxon>Pinidae</taxon>
        <taxon>Conifers II</taxon>
        <taxon>Cupressales</taxon>
        <taxon>Taxaceae</taxon>
        <taxon>Taxus</taxon>
    </lineage>
</organism>
<proteinExistence type="inferred from homology"/>
<gene>
    <name evidence="11" type="ORF">KI387_017944</name>
</gene>
<dbReference type="GO" id="GO:0010008">
    <property type="term" value="C:endosome membrane"/>
    <property type="evidence" value="ECO:0007669"/>
    <property type="project" value="UniProtKB-SubCell"/>
</dbReference>
<dbReference type="AlphaFoldDB" id="A0AA38GJY2"/>
<dbReference type="InterPro" id="IPR004240">
    <property type="entry name" value="EMP70"/>
</dbReference>
<evidence type="ECO:0000256" key="6">
    <source>
        <dbReference type="ARBA" id="ARBA00022753"/>
    </source>
</evidence>
<dbReference type="PANTHER" id="PTHR10766">
    <property type="entry name" value="TRANSMEMBRANE 9 SUPERFAMILY PROTEIN"/>
    <property type="match status" value="1"/>
</dbReference>
<evidence type="ECO:0000256" key="4">
    <source>
        <dbReference type="ARBA" id="ARBA00022692"/>
    </source>
</evidence>
<name>A0AA38GJY2_TAXCH</name>
<sequence>FRMRERKYCNLVCKISLDTKFVKNFKEKIDDTYRVNMIFDNLPVAIPLPRGDGSLGVWYACGFHVGFKASYAGGDNILKTCNPNTKHYVSDLDAPQEIEEGKEIIFMYDVIFK</sequence>
<keyword evidence="12" id="KW-1185">Reference proteome</keyword>
<keyword evidence="8" id="KW-0333">Golgi apparatus</keyword>
<comment type="subcellular location">
    <subcellularLocation>
        <location evidence="1">Endosome membrane</location>
        <topology evidence="1">Multi-pass membrane protein</topology>
    </subcellularLocation>
    <subcellularLocation>
        <location evidence="2">Golgi apparatus membrane</location>
        <topology evidence="2">Multi-pass membrane protein</topology>
    </subcellularLocation>
</comment>
<keyword evidence="9" id="KW-0472">Membrane</keyword>
<reference evidence="11 12" key="1">
    <citation type="journal article" date="2021" name="Nat. Plants">
        <title>The Taxus genome provides insights into paclitaxel biosynthesis.</title>
        <authorList>
            <person name="Xiong X."/>
            <person name="Gou J."/>
            <person name="Liao Q."/>
            <person name="Li Y."/>
            <person name="Zhou Q."/>
            <person name="Bi G."/>
            <person name="Li C."/>
            <person name="Du R."/>
            <person name="Wang X."/>
            <person name="Sun T."/>
            <person name="Guo L."/>
            <person name="Liang H."/>
            <person name="Lu P."/>
            <person name="Wu Y."/>
            <person name="Zhang Z."/>
            <person name="Ro D.K."/>
            <person name="Shang Y."/>
            <person name="Huang S."/>
            <person name="Yan J."/>
        </authorList>
    </citation>
    <scope>NUCLEOTIDE SEQUENCE [LARGE SCALE GENOMIC DNA]</scope>
    <source>
        <strain evidence="11">Ta-2019</strain>
    </source>
</reference>
<evidence type="ECO:0000256" key="2">
    <source>
        <dbReference type="ARBA" id="ARBA00004653"/>
    </source>
</evidence>
<evidence type="ECO:0000256" key="5">
    <source>
        <dbReference type="ARBA" id="ARBA00022729"/>
    </source>
</evidence>
<dbReference type="PANTHER" id="PTHR10766:SF55">
    <property type="entry name" value="TRANSMEMBRANE 9 SUPERFAMILY MEMBER 4"/>
    <property type="match status" value="1"/>
</dbReference>
<keyword evidence="7" id="KW-1133">Transmembrane helix</keyword>
<comment type="similarity">
    <text evidence="3 10">Belongs to the nonaspanin (TM9SF) (TC 9.A.2) family.</text>
</comment>
<dbReference type="OMA" id="NIMCRVI"/>
<dbReference type="EMBL" id="JAHRHJ020000003">
    <property type="protein sequence ID" value="KAH9323305.1"/>
    <property type="molecule type" value="Genomic_DNA"/>
</dbReference>
<dbReference type="Proteomes" id="UP000824469">
    <property type="component" value="Unassembled WGS sequence"/>
</dbReference>
<evidence type="ECO:0000256" key="10">
    <source>
        <dbReference type="RuleBase" id="RU363079"/>
    </source>
</evidence>
<evidence type="ECO:0000256" key="1">
    <source>
        <dbReference type="ARBA" id="ARBA00004337"/>
    </source>
</evidence>
<keyword evidence="6" id="KW-0967">Endosome</keyword>
<evidence type="ECO:0000313" key="12">
    <source>
        <dbReference type="Proteomes" id="UP000824469"/>
    </source>
</evidence>
<keyword evidence="4" id="KW-0812">Transmembrane</keyword>
<feature type="non-terminal residue" evidence="11">
    <location>
        <position position="1"/>
    </location>
</feature>
<feature type="non-terminal residue" evidence="11">
    <location>
        <position position="113"/>
    </location>
</feature>